<gene>
    <name evidence="1" type="ORF">SAMN04488134_102256</name>
</gene>
<proteinExistence type="predicted"/>
<dbReference type="OrthoDB" id="2692106at2"/>
<dbReference type="Pfam" id="PF22871">
    <property type="entry name" value="AimR"/>
    <property type="match status" value="1"/>
</dbReference>
<evidence type="ECO:0000313" key="1">
    <source>
        <dbReference type="EMBL" id="SEN91011.1"/>
    </source>
</evidence>
<dbReference type="InterPro" id="IPR047705">
    <property type="entry name" value="AimR-like"/>
</dbReference>
<dbReference type="STRING" id="872970.SAMN04488134_102256"/>
<dbReference type="RefSeq" id="WP_091495533.1">
    <property type="nucleotide sequence ID" value="NZ_FODJ01000002.1"/>
</dbReference>
<name>A0A1H8KEB4_9BACI</name>
<evidence type="ECO:0000313" key="2">
    <source>
        <dbReference type="Proteomes" id="UP000199300"/>
    </source>
</evidence>
<accession>A0A1H8KEB4</accession>
<dbReference type="NCBIfam" id="NF038310">
    <property type="entry name" value="lysogeny_AimR"/>
    <property type="match status" value="1"/>
</dbReference>
<dbReference type="Proteomes" id="UP000199300">
    <property type="component" value="Unassembled WGS sequence"/>
</dbReference>
<protein>
    <submittedName>
        <fullName evidence="1">Uncharacterized protein</fullName>
    </submittedName>
</protein>
<keyword evidence="2" id="KW-1185">Reference proteome</keyword>
<dbReference type="EMBL" id="FODJ01000002">
    <property type="protein sequence ID" value="SEN91011.1"/>
    <property type="molecule type" value="Genomic_DNA"/>
</dbReference>
<organism evidence="1 2">
    <name type="scientific">Amphibacillus marinus</name>
    <dbReference type="NCBI Taxonomy" id="872970"/>
    <lineage>
        <taxon>Bacteria</taxon>
        <taxon>Bacillati</taxon>
        <taxon>Bacillota</taxon>
        <taxon>Bacilli</taxon>
        <taxon>Bacillales</taxon>
        <taxon>Bacillaceae</taxon>
        <taxon>Amphibacillus</taxon>
    </lineage>
</organism>
<reference evidence="1 2" key="1">
    <citation type="submission" date="2016-10" db="EMBL/GenBank/DDBJ databases">
        <authorList>
            <person name="de Groot N.N."/>
        </authorList>
    </citation>
    <scope>NUCLEOTIDE SEQUENCE [LARGE SCALE GENOMIC DNA]</scope>
    <source>
        <strain evidence="1 2">CGMCC 1.10434</strain>
    </source>
</reference>
<dbReference type="AlphaFoldDB" id="A0A1H8KEB4"/>
<sequence length="336" mass="39875">MLLLKDVTRQASLSAEQFKSWLAEDVAEKDHNKAWCQYYKNTTDSYSMCIGMEFLYAHNFHQDLLQLLKKNKASLIKNNQDWARFFELTLAFDSDSLSFSIIYQQLNVITTNDPALKAFISALKISLQLMHYNFTWVGEELEDFRDKTYQVSHPILRPFVLNRLEKILFFYHWKRNDMLLARKYGFNLLTRATNHLYLAELNVNLSLTYIFDDFNSASFHLEEAYRIATTLKVDRLINMIEQRNRPFIYAHFNKPEGIVTNDRNEQAHLALVRGNLHEVERLLADIKDHTPFTKYFLGRARQDRHLLQQSYNEFIEQRSDYFFARLPLNILKELSS</sequence>